<dbReference type="OrthoDB" id="5424391at2759"/>
<reference evidence="1 3" key="1">
    <citation type="submission" date="2020-01" db="EMBL/GenBank/DDBJ databases">
        <authorList>
            <consortium name="DOE Joint Genome Institute"/>
            <person name="Haridas S."/>
            <person name="Albert R."/>
            <person name="Binder M."/>
            <person name="Bloem J."/>
            <person name="Labutti K."/>
            <person name="Salamov A."/>
            <person name="Andreopoulos B."/>
            <person name="Baker S.E."/>
            <person name="Barry K."/>
            <person name="Bills G."/>
            <person name="Bluhm B.H."/>
            <person name="Cannon C."/>
            <person name="Castanera R."/>
            <person name="Culley D.E."/>
            <person name="Daum C."/>
            <person name="Ezra D."/>
            <person name="Gonzalez J.B."/>
            <person name="Henrissat B."/>
            <person name="Kuo A."/>
            <person name="Liang C."/>
            <person name="Lipzen A."/>
            <person name="Lutzoni F."/>
            <person name="Magnuson J."/>
            <person name="Mondo S."/>
            <person name="Nolan M."/>
            <person name="Ohm R."/>
            <person name="Pangilinan J."/>
            <person name="Park H.-J."/>
            <person name="Ramirez L."/>
            <person name="Alfaro M."/>
            <person name="Sun H."/>
            <person name="Tritt A."/>
            <person name="Yoshinaga Y."/>
            <person name="Zwiers L.-H."/>
            <person name="Turgeon B.G."/>
            <person name="Goodwin S.B."/>
            <person name="Spatafora J.W."/>
            <person name="Crous P.W."/>
            <person name="Grigoriev I.V."/>
        </authorList>
    </citation>
    <scope>NUCLEOTIDE SEQUENCE</scope>
    <source>
        <strain evidence="1 3">CBS 781.70</strain>
    </source>
</reference>
<dbReference type="Proteomes" id="UP000504638">
    <property type="component" value="Unplaced"/>
</dbReference>
<gene>
    <name evidence="1 3" type="ORF">P152DRAFT_458243</name>
</gene>
<organism evidence="1">
    <name type="scientific">Eremomyces bilateralis CBS 781.70</name>
    <dbReference type="NCBI Taxonomy" id="1392243"/>
    <lineage>
        <taxon>Eukaryota</taxon>
        <taxon>Fungi</taxon>
        <taxon>Dikarya</taxon>
        <taxon>Ascomycota</taxon>
        <taxon>Pezizomycotina</taxon>
        <taxon>Dothideomycetes</taxon>
        <taxon>Dothideomycetes incertae sedis</taxon>
        <taxon>Eremomycetales</taxon>
        <taxon>Eremomycetaceae</taxon>
        <taxon>Eremomyces</taxon>
    </lineage>
</organism>
<accession>A0A6G1G4S6</accession>
<keyword evidence="2" id="KW-1185">Reference proteome</keyword>
<dbReference type="RefSeq" id="XP_033534708.1">
    <property type="nucleotide sequence ID" value="XM_033679414.1"/>
</dbReference>
<dbReference type="EMBL" id="ML975156">
    <property type="protein sequence ID" value="KAF1813077.1"/>
    <property type="molecule type" value="Genomic_DNA"/>
</dbReference>
<sequence length="415" mass="45918">MLRRVLSSKLHPQLPLNRQDLQKLLDQVSTSFRVHLDRVHGEPAPRPRLVDSAVATTAPPRDNHVSARQAAATHVTAVLSNPLFSTSPLPTKPASSVPNDSHNVRSVRAVLQHPLEWLEKQIASGSGTVVQVQACLESLLRASKDNESHEAPEVLHVQQRQAARTIMNWIWSTNQLGNEEFLRNERFARQLASFLGSTNHHDVVMRWIKVPSQNATDSSARIQRRWNGALTAGLIFHEISDDPSGGTALTLFNRAVSIMAAEGKFCSGFQPAANILLRHFAFSQNPTKEDSLEYDGFISNISRTFRRPELNKALLMLLHPTHPDLEAGKAFLLNLDGKASDLMKHNAMEKEKAAALSLGVATLLLHQKRYDEASSILDIAKSLVQIDRDDVGQELPNMGILDALLDRKGGLDPVH</sequence>
<reference evidence="3" key="2">
    <citation type="submission" date="2020-04" db="EMBL/GenBank/DDBJ databases">
        <authorList>
            <consortium name="NCBI Genome Project"/>
        </authorList>
    </citation>
    <scope>NUCLEOTIDE SEQUENCE</scope>
    <source>
        <strain evidence="3">CBS 781.70</strain>
    </source>
</reference>
<evidence type="ECO:0000313" key="2">
    <source>
        <dbReference type="Proteomes" id="UP000504638"/>
    </source>
</evidence>
<name>A0A6G1G4S6_9PEZI</name>
<dbReference type="GeneID" id="54419984"/>
<dbReference type="AlphaFoldDB" id="A0A6G1G4S6"/>
<evidence type="ECO:0000313" key="1">
    <source>
        <dbReference type="EMBL" id="KAF1813077.1"/>
    </source>
</evidence>
<protein>
    <submittedName>
        <fullName evidence="1 3">Uncharacterized protein</fullName>
    </submittedName>
</protein>
<evidence type="ECO:0000313" key="3">
    <source>
        <dbReference type="RefSeq" id="XP_033534708.1"/>
    </source>
</evidence>
<proteinExistence type="predicted"/>
<reference evidence="3" key="3">
    <citation type="submission" date="2025-04" db="UniProtKB">
        <authorList>
            <consortium name="RefSeq"/>
        </authorList>
    </citation>
    <scope>IDENTIFICATION</scope>
    <source>
        <strain evidence="3">CBS 781.70</strain>
    </source>
</reference>